<dbReference type="AlphaFoldDB" id="A0AAN2PF32"/>
<dbReference type="RefSeq" id="WP_176702833.1">
    <property type="nucleotide sequence ID" value="NZ_CCXW01000001.1"/>
</dbReference>
<dbReference type="Proteomes" id="UP000182110">
    <property type="component" value="Unassembled WGS sequence"/>
</dbReference>
<reference evidence="1 2" key="1">
    <citation type="journal article" date="2014" name="Genome Announc.">
        <title>Genome Sequence of Bacillus simplex Strain P558, Isolated from a Human Fecal Sample.</title>
        <authorList>
            <person name="Croce O."/>
            <person name="Hugon P."/>
            <person name="Lagier J.C."/>
            <person name="Bibi F."/>
            <person name="Robert C."/>
            <person name="Azhar E.I."/>
            <person name="Raoult D."/>
            <person name="Fournier P.E."/>
        </authorList>
    </citation>
    <scope>NUCLEOTIDE SEQUENCE [LARGE SCALE GENOMIC DNA]</scope>
    <source>
        <strain evidence="1 2">P558</strain>
    </source>
</reference>
<organism evidence="1 2">
    <name type="scientific">Peribacillus simplex</name>
    <dbReference type="NCBI Taxonomy" id="1478"/>
    <lineage>
        <taxon>Bacteria</taxon>
        <taxon>Bacillati</taxon>
        <taxon>Bacillota</taxon>
        <taxon>Bacilli</taxon>
        <taxon>Bacillales</taxon>
        <taxon>Bacillaceae</taxon>
        <taxon>Peribacillus</taxon>
    </lineage>
</organism>
<protein>
    <submittedName>
        <fullName evidence="1">Uncharacterized protein</fullName>
    </submittedName>
</protein>
<evidence type="ECO:0000313" key="1">
    <source>
        <dbReference type="EMBL" id="CEG31427.1"/>
    </source>
</evidence>
<accession>A0AAN2PF32</accession>
<evidence type="ECO:0000313" key="2">
    <source>
        <dbReference type="Proteomes" id="UP000182110"/>
    </source>
</evidence>
<gene>
    <name evidence="1" type="ORF">BN1180_01571</name>
</gene>
<comment type="caution">
    <text evidence="1">The sequence shown here is derived from an EMBL/GenBank/DDBJ whole genome shotgun (WGS) entry which is preliminary data.</text>
</comment>
<keyword evidence="2" id="KW-1185">Reference proteome</keyword>
<dbReference type="EMBL" id="CCXW01000001">
    <property type="protein sequence ID" value="CEG31427.1"/>
    <property type="molecule type" value="Genomic_DNA"/>
</dbReference>
<name>A0AAN2PF32_9BACI</name>
<proteinExistence type="predicted"/>
<sequence length="55" mass="6543">MAVSMRKRPLVSGSDANRFIQKVKKNNLSVERRIEEFAKGKSEDEQREIYRQFKN</sequence>